<comment type="caution">
    <text evidence="1">The sequence shown here is derived from an EMBL/GenBank/DDBJ whole genome shotgun (WGS) entry which is preliminary data.</text>
</comment>
<dbReference type="EMBL" id="SKBQ01000108">
    <property type="protein sequence ID" value="TPX18831.1"/>
    <property type="molecule type" value="Genomic_DNA"/>
</dbReference>
<dbReference type="Proteomes" id="UP000319257">
    <property type="component" value="Unassembled WGS sequence"/>
</dbReference>
<gene>
    <name evidence="1" type="ORF">E0L32_011510</name>
</gene>
<name>A0A507BNJ6_9PEZI</name>
<keyword evidence="2" id="KW-1185">Reference proteome</keyword>
<dbReference type="InParanoid" id="A0A507BNJ6"/>
<dbReference type="AlphaFoldDB" id="A0A507BNJ6"/>
<evidence type="ECO:0000313" key="1">
    <source>
        <dbReference type="EMBL" id="TPX18831.1"/>
    </source>
</evidence>
<dbReference type="RefSeq" id="XP_031000542.1">
    <property type="nucleotide sequence ID" value="XM_031134247.1"/>
</dbReference>
<protein>
    <submittedName>
        <fullName evidence="1">Uncharacterized protein</fullName>
    </submittedName>
</protein>
<dbReference type="GeneID" id="41978957"/>
<sequence>MSAIQTPSFRFLNLPAEAQSVVIDKLRRVDGGATSALINLSTTCRVVRNTARNEGLFEVIGVRATTDGLSRELAAMMRDPELLKNTRVVKFTVQGDGNRLQATVADNPINNLAFEILAVLGALRNVYSVKLKLLNCNDGLLHELRQLCTKANREEWALHLEDIQALDLRAYLEDGSQSRASYTAIIDAFPKQTFGTYTLEGRFTSTRQVANARTIKKHRTMRLIHEKKLHGKCPDLEHIMLQGLINPRFNFSDLINVLPRFDNLVRLHMPLEMKTLGADGSWEAADSRIALPDHAQEFFDGLPNLQEVTFVSINDNVSFAFAPGPAGPGQMPPLIRVYENGWHSDVETGSIGQMLDRREVRNEVWEQEWALAVRTHKQDSQ</sequence>
<accession>A0A507BNJ6</accession>
<proteinExistence type="predicted"/>
<evidence type="ECO:0000313" key="2">
    <source>
        <dbReference type="Proteomes" id="UP000319257"/>
    </source>
</evidence>
<organism evidence="1 2">
    <name type="scientific">Thyridium curvatum</name>
    <dbReference type="NCBI Taxonomy" id="1093900"/>
    <lineage>
        <taxon>Eukaryota</taxon>
        <taxon>Fungi</taxon>
        <taxon>Dikarya</taxon>
        <taxon>Ascomycota</taxon>
        <taxon>Pezizomycotina</taxon>
        <taxon>Sordariomycetes</taxon>
        <taxon>Sordariomycetidae</taxon>
        <taxon>Thyridiales</taxon>
        <taxon>Thyridiaceae</taxon>
        <taxon>Thyridium</taxon>
    </lineage>
</organism>
<reference evidence="1 2" key="1">
    <citation type="submission" date="2019-06" db="EMBL/GenBank/DDBJ databases">
        <title>Draft genome sequence of the filamentous fungus Phialemoniopsis curvata isolated from diesel fuel.</title>
        <authorList>
            <person name="Varaljay V.A."/>
            <person name="Lyon W.J."/>
            <person name="Crouch A.L."/>
            <person name="Drake C.E."/>
            <person name="Hollomon J.M."/>
            <person name="Nadeau L.J."/>
            <person name="Nunn H.S."/>
            <person name="Stevenson B.S."/>
            <person name="Bojanowski C.L."/>
            <person name="Crookes-Goodson W.J."/>
        </authorList>
    </citation>
    <scope>NUCLEOTIDE SEQUENCE [LARGE SCALE GENOMIC DNA]</scope>
    <source>
        <strain evidence="1 2">D216</strain>
    </source>
</reference>